<gene>
    <name evidence="1" type="ORF">AMIV_002</name>
</gene>
<reference evidence="1 2" key="1">
    <citation type="submission" date="2013-12" db="EMBL/GenBank/DDBJ databases">
        <authorList>
            <person name="Tong Y."/>
            <person name="Zhang J."/>
            <person name="Huang Y."/>
            <person name="Li S."/>
            <person name="Pei G."/>
            <person name="Zhang Z."/>
            <person name="Mi Z."/>
            <person name="An X."/>
        </authorList>
    </citation>
    <scope>NUCLEOTIDE SEQUENCE [LARGE SCALE GENOMIC DNA]</scope>
    <source>
        <strain evidence="1">AMIV</strain>
    </source>
</reference>
<sequence length="208" mass="23723">MAFHDIHELKNVNAEGSAFLINDLTYLKDDMFLPVDKLKSSIGKTCSSEGVGWISKDSTTLDAQRAVRMCLDSVPMNSYKKDLGTIYDKTSDIVKYKGLYYNREDLPGQIQYYVDPGMTNPFFSPLFPANTRALGAVYIDPMNNAHYDFRRATGSCSAGQPLDCDDCGLAEFRDSQSHREDMQASIMRKRNRVEFEPVYFNFMTRYHP</sequence>
<dbReference type="Proteomes" id="UP000110868">
    <property type="component" value="Segment"/>
</dbReference>
<keyword evidence="2" id="KW-1185">Reference proteome</keyword>
<dbReference type="KEGG" id="vg:18938163"/>
<evidence type="ECO:0000313" key="1">
    <source>
        <dbReference type="EMBL" id="AHL67506.1"/>
    </source>
</evidence>
<dbReference type="GeneID" id="18938163"/>
<protein>
    <submittedName>
        <fullName evidence="1">Uncharacterized protein</fullName>
    </submittedName>
</protein>
<accession>W8R9I4</accession>
<dbReference type="EMBL" id="KF938901">
    <property type="protein sequence ID" value="AHL67506.1"/>
    <property type="molecule type" value="Genomic_DNA"/>
</dbReference>
<organism evidence="1 2">
    <name type="scientific">Chloriridovirus anopheles1</name>
    <dbReference type="NCBI Taxonomy" id="1465751"/>
    <lineage>
        <taxon>Viruses</taxon>
        <taxon>Varidnaviria</taxon>
        <taxon>Bamfordvirae</taxon>
        <taxon>Nucleocytoviricota</taxon>
        <taxon>Megaviricetes</taxon>
        <taxon>Pimascovirales</taxon>
        <taxon>Pimascovirales incertae sedis</taxon>
        <taxon>Iridoviridae</taxon>
        <taxon>Betairidovirinae</taxon>
        <taxon>Chloriridovirus</taxon>
    </lineage>
</organism>
<proteinExistence type="predicted"/>
<evidence type="ECO:0000313" key="2">
    <source>
        <dbReference type="Proteomes" id="UP000110868"/>
    </source>
</evidence>
<dbReference type="OrthoDB" id="11162at10239"/>
<name>W8R9I4_9VIRU</name>
<dbReference type="RefSeq" id="YP_009021090.1">
    <property type="nucleotide sequence ID" value="NC_023848.1"/>
</dbReference>